<dbReference type="InterPro" id="IPR036259">
    <property type="entry name" value="MFS_trans_sf"/>
</dbReference>
<sequence length="421" mass="45084">MDVQITNRQSVIQIVKAASSDIIGTLGGDTFSFALGLMLLHTTHSAISFGLGSIIYPLVGLLLVMPVGNLVDCRRHKPLLLTSRGVALLAFVGYALLANRVNNVMALAVVVLTILACADKVTSTTYTASIHELVNDEHIKTLATIEQAATAGIQLISPVLAAALYGWIGFEGIVAVEIVAESLTWLIALSMHFHPLKVTDEDAADTDKTQWEQFKVGLVFIRRHFTLFTIVTIGIFLNFLFSSIDVGLPYAIVQTRHLGNARLSWILSAFAGGVLVGNLVLSVLPRFKNVLVAVLRLAMLLGVLIGVIGGLFLVPISSFILVASLIGISFIIGGVLAFVNTPMSVYMQMTVPTKLLGRVGSTFSTLLQLALPLGTAFYGFAFQKVSAGPIYLVTGIVIVLYIGGNYLAIHRHASAEQNTPD</sequence>
<feature type="transmembrane region" description="Helical" evidence="7">
    <location>
        <begin position="79"/>
        <end position="98"/>
    </location>
</feature>
<keyword evidence="2" id="KW-0813">Transport</keyword>
<feature type="transmembrane region" description="Helical" evidence="7">
    <location>
        <begin position="104"/>
        <end position="122"/>
    </location>
</feature>
<comment type="caution">
    <text evidence="8">The sequence shown here is derived from an EMBL/GenBank/DDBJ whole genome shotgun (WGS) entry which is preliminary data.</text>
</comment>
<evidence type="ECO:0000256" key="1">
    <source>
        <dbReference type="ARBA" id="ARBA00004651"/>
    </source>
</evidence>
<evidence type="ECO:0000256" key="4">
    <source>
        <dbReference type="ARBA" id="ARBA00022692"/>
    </source>
</evidence>
<dbReference type="CDD" id="cd06173">
    <property type="entry name" value="MFS_MefA_like"/>
    <property type="match status" value="1"/>
</dbReference>
<protein>
    <submittedName>
        <fullName evidence="8">MFS transporter</fullName>
    </submittedName>
</protein>
<evidence type="ECO:0000313" key="9">
    <source>
        <dbReference type="Proteomes" id="UP001597189"/>
    </source>
</evidence>
<dbReference type="Proteomes" id="UP001597189">
    <property type="component" value="Unassembled WGS sequence"/>
</dbReference>
<dbReference type="InterPro" id="IPR011701">
    <property type="entry name" value="MFS"/>
</dbReference>
<feature type="transmembrane region" description="Helical" evidence="7">
    <location>
        <begin position="46"/>
        <end position="67"/>
    </location>
</feature>
<keyword evidence="6 7" id="KW-0472">Membrane</keyword>
<reference evidence="9" key="1">
    <citation type="journal article" date="2019" name="Int. J. Syst. Evol. Microbiol.">
        <title>The Global Catalogue of Microorganisms (GCM) 10K type strain sequencing project: providing services to taxonomists for standard genome sequencing and annotation.</title>
        <authorList>
            <consortium name="The Broad Institute Genomics Platform"/>
            <consortium name="The Broad Institute Genome Sequencing Center for Infectious Disease"/>
            <person name="Wu L."/>
            <person name="Ma J."/>
        </authorList>
    </citation>
    <scope>NUCLEOTIDE SEQUENCE [LARGE SCALE GENOMIC DNA]</scope>
    <source>
        <strain evidence="9">CCM 8979</strain>
    </source>
</reference>
<keyword evidence="9" id="KW-1185">Reference proteome</keyword>
<feature type="transmembrane region" description="Helical" evidence="7">
    <location>
        <begin position="388"/>
        <end position="409"/>
    </location>
</feature>
<dbReference type="RefSeq" id="WP_203646696.1">
    <property type="nucleotide sequence ID" value="NZ_BOLN01000011.1"/>
</dbReference>
<keyword evidence="3" id="KW-1003">Cell membrane</keyword>
<feature type="transmembrane region" description="Helical" evidence="7">
    <location>
        <begin position="319"/>
        <end position="339"/>
    </location>
</feature>
<evidence type="ECO:0000256" key="3">
    <source>
        <dbReference type="ARBA" id="ARBA00022475"/>
    </source>
</evidence>
<dbReference type="SUPFAM" id="SSF103473">
    <property type="entry name" value="MFS general substrate transporter"/>
    <property type="match status" value="1"/>
</dbReference>
<organism evidence="8 9">
    <name type="scientific">Levilactobacillus lanxiensis</name>
    <dbReference type="NCBI Taxonomy" id="2799568"/>
    <lineage>
        <taxon>Bacteria</taxon>
        <taxon>Bacillati</taxon>
        <taxon>Bacillota</taxon>
        <taxon>Bacilli</taxon>
        <taxon>Lactobacillales</taxon>
        <taxon>Lactobacillaceae</taxon>
        <taxon>Levilactobacillus</taxon>
    </lineage>
</organism>
<feature type="transmembrane region" description="Helical" evidence="7">
    <location>
        <begin position="291"/>
        <end position="313"/>
    </location>
</feature>
<name>A0ABW4D4J8_9LACO</name>
<feature type="transmembrane region" description="Helical" evidence="7">
    <location>
        <begin position="264"/>
        <end position="284"/>
    </location>
</feature>
<dbReference type="Pfam" id="PF07690">
    <property type="entry name" value="MFS_1"/>
    <property type="match status" value="1"/>
</dbReference>
<dbReference type="Gene3D" id="1.20.1250.20">
    <property type="entry name" value="MFS general substrate transporter like domains"/>
    <property type="match status" value="1"/>
</dbReference>
<dbReference type="PANTHER" id="PTHR43266:SF9">
    <property type="entry name" value="PERMEASE, MAJOR FACILITATOR SUPERFAMILY-RELATED"/>
    <property type="match status" value="1"/>
</dbReference>
<evidence type="ECO:0000313" key="8">
    <source>
        <dbReference type="EMBL" id="MFD1456534.1"/>
    </source>
</evidence>
<evidence type="ECO:0000256" key="2">
    <source>
        <dbReference type="ARBA" id="ARBA00022448"/>
    </source>
</evidence>
<accession>A0ABW4D4J8</accession>
<proteinExistence type="predicted"/>
<keyword evidence="5 7" id="KW-1133">Transmembrane helix</keyword>
<keyword evidence="4 7" id="KW-0812">Transmembrane</keyword>
<feature type="transmembrane region" description="Helical" evidence="7">
    <location>
        <begin position="359"/>
        <end position="382"/>
    </location>
</feature>
<dbReference type="PANTHER" id="PTHR43266">
    <property type="entry name" value="MACROLIDE-EFFLUX PROTEIN"/>
    <property type="match status" value="1"/>
</dbReference>
<gene>
    <name evidence="8" type="ORF">ACFQ44_12775</name>
</gene>
<evidence type="ECO:0000256" key="7">
    <source>
        <dbReference type="SAM" id="Phobius"/>
    </source>
</evidence>
<dbReference type="EMBL" id="JBHTOD010000011">
    <property type="protein sequence ID" value="MFD1456534.1"/>
    <property type="molecule type" value="Genomic_DNA"/>
</dbReference>
<feature type="transmembrane region" description="Helical" evidence="7">
    <location>
        <begin position="225"/>
        <end position="244"/>
    </location>
</feature>
<evidence type="ECO:0000256" key="6">
    <source>
        <dbReference type="ARBA" id="ARBA00023136"/>
    </source>
</evidence>
<comment type="subcellular location">
    <subcellularLocation>
        <location evidence="1">Cell membrane</location>
        <topology evidence="1">Multi-pass membrane protein</topology>
    </subcellularLocation>
</comment>
<evidence type="ECO:0000256" key="5">
    <source>
        <dbReference type="ARBA" id="ARBA00022989"/>
    </source>
</evidence>